<name>A0A1B7NN03_9EURO</name>
<dbReference type="AlphaFoldDB" id="A0A1B7NN03"/>
<accession>A0A1B7NN03</accession>
<keyword evidence="2" id="KW-1185">Reference proteome</keyword>
<reference evidence="1 2" key="1">
    <citation type="submission" date="2015-07" db="EMBL/GenBank/DDBJ databases">
        <title>Emmonsia species relationships and genome sequence.</title>
        <authorList>
            <person name="Cuomo C.A."/>
            <person name="Schwartz I.S."/>
            <person name="Kenyon C."/>
            <person name="de Hoog G.S."/>
            <person name="Govender N.P."/>
            <person name="Botha A."/>
            <person name="Moreno L."/>
            <person name="de Vries M."/>
            <person name="Munoz J.F."/>
            <person name="Stielow J.B."/>
        </authorList>
    </citation>
    <scope>NUCLEOTIDE SEQUENCE [LARGE SCALE GENOMIC DNA]</scope>
    <source>
        <strain evidence="1 2">CBS 136260</strain>
    </source>
</reference>
<feature type="non-terminal residue" evidence="1">
    <location>
        <position position="1"/>
    </location>
</feature>
<organism evidence="1 2">
    <name type="scientific">Emergomyces africanus</name>
    <dbReference type="NCBI Taxonomy" id="1955775"/>
    <lineage>
        <taxon>Eukaryota</taxon>
        <taxon>Fungi</taxon>
        <taxon>Dikarya</taxon>
        <taxon>Ascomycota</taxon>
        <taxon>Pezizomycotina</taxon>
        <taxon>Eurotiomycetes</taxon>
        <taxon>Eurotiomycetidae</taxon>
        <taxon>Onygenales</taxon>
        <taxon>Ajellomycetaceae</taxon>
        <taxon>Emergomyces</taxon>
    </lineage>
</organism>
<gene>
    <name evidence="1" type="ORF">ACJ72_07489</name>
</gene>
<proteinExistence type="predicted"/>
<evidence type="ECO:0000313" key="2">
    <source>
        <dbReference type="Proteomes" id="UP000091918"/>
    </source>
</evidence>
<protein>
    <submittedName>
        <fullName evidence="1">Uncharacterized protein</fullName>
    </submittedName>
</protein>
<sequence length="32" mass="3189">AAAAAKQAGVKEVSVSISHSDTQAIAIAMSKF</sequence>
<dbReference type="Proteomes" id="UP000091918">
    <property type="component" value="Unassembled WGS sequence"/>
</dbReference>
<dbReference type="EMBL" id="LGUA01001676">
    <property type="protein sequence ID" value="OAX78204.1"/>
    <property type="molecule type" value="Genomic_DNA"/>
</dbReference>
<evidence type="ECO:0000313" key="1">
    <source>
        <dbReference type="EMBL" id="OAX78204.1"/>
    </source>
</evidence>
<comment type="caution">
    <text evidence="1">The sequence shown here is derived from an EMBL/GenBank/DDBJ whole genome shotgun (WGS) entry which is preliminary data.</text>
</comment>